<organism evidence="3 4">
    <name type="scientific">Armillaria ostoyae</name>
    <name type="common">Armillaria root rot fungus</name>
    <dbReference type="NCBI Taxonomy" id="47428"/>
    <lineage>
        <taxon>Eukaryota</taxon>
        <taxon>Fungi</taxon>
        <taxon>Dikarya</taxon>
        <taxon>Basidiomycota</taxon>
        <taxon>Agaricomycotina</taxon>
        <taxon>Agaricomycetes</taxon>
        <taxon>Agaricomycetidae</taxon>
        <taxon>Agaricales</taxon>
        <taxon>Marasmiineae</taxon>
        <taxon>Physalacriaceae</taxon>
        <taxon>Armillaria</taxon>
    </lineage>
</organism>
<reference evidence="4" key="1">
    <citation type="journal article" date="2017" name="Nat. Ecol. Evol.">
        <title>Genome expansion and lineage-specific genetic innovations in the forest pathogenic fungi Armillaria.</title>
        <authorList>
            <person name="Sipos G."/>
            <person name="Prasanna A.N."/>
            <person name="Walter M.C."/>
            <person name="O'Connor E."/>
            <person name="Balint B."/>
            <person name="Krizsan K."/>
            <person name="Kiss B."/>
            <person name="Hess J."/>
            <person name="Varga T."/>
            <person name="Slot J."/>
            <person name="Riley R."/>
            <person name="Boka B."/>
            <person name="Rigling D."/>
            <person name="Barry K."/>
            <person name="Lee J."/>
            <person name="Mihaltcheva S."/>
            <person name="LaButti K."/>
            <person name="Lipzen A."/>
            <person name="Waldron R."/>
            <person name="Moloney N.M."/>
            <person name="Sperisen C."/>
            <person name="Kredics L."/>
            <person name="Vagvoelgyi C."/>
            <person name="Patrignani A."/>
            <person name="Fitzpatrick D."/>
            <person name="Nagy I."/>
            <person name="Doyle S."/>
            <person name="Anderson J.B."/>
            <person name="Grigoriev I.V."/>
            <person name="Gueldener U."/>
            <person name="Muensterkoetter M."/>
            <person name="Nagy L.G."/>
        </authorList>
    </citation>
    <scope>NUCLEOTIDE SEQUENCE [LARGE SCALE GENOMIC DNA]</scope>
    <source>
        <strain evidence="4">C18/9</strain>
    </source>
</reference>
<keyword evidence="4" id="KW-1185">Reference proteome</keyword>
<gene>
    <name evidence="3" type="ORF">ARMOST_00899</name>
</gene>
<name>A0A284QMH6_ARMOS</name>
<dbReference type="Proteomes" id="UP000219338">
    <property type="component" value="Unassembled WGS sequence"/>
</dbReference>
<proteinExistence type="predicted"/>
<dbReference type="OMA" id="HAGIYPP"/>
<evidence type="ECO:0000256" key="1">
    <source>
        <dbReference type="SAM" id="MobiDB-lite"/>
    </source>
</evidence>
<feature type="chain" id="PRO_5013171003" evidence="2">
    <location>
        <begin position="17"/>
        <end position="538"/>
    </location>
</feature>
<feature type="region of interest" description="Disordered" evidence="1">
    <location>
        <begin position="38"/>
        <end position="133"/>
    </location>
</feature>
<feature type="signal peptide" evidence="2">
    <location>
        <begin position="1"/>
        <end position="16"/>
    </location>
</feature>
<keyword evidence="2" id="KW-0732">Signal</keyword>
<dbReference type="AlphaFoldDB" id="A0A284QMH6"/>
<protein>
    <submittedName>
        <fullName evidence="3">Uncharacterized protein</fullName>
    </submittedName>
</protein>
<sequence>MALLPTVLLVVSNAMGFLTYFHYSSKSQTIVVVDDPESSQVAQAESPGPLPISENSEYQTGSPQSVSAHVMSSEELTLEISPFPMEETAPPRTKKRRQLSFHPFARRRRNHSDHKRSLSAAEEHEKKVDASSAALSKHFLLSSKARSDKRAKQSAEVVRALIVGQGGKSAKGSPAKPLVSQVKSELMKPKTANKVIAHLRDLSVEDLAAQVSPPPRRKKGPIRAVCLANTDEQEDELHFARINSDVGVSGKQTFGEFSVAAAPADKLSQMFDDMHIVDLIRSPDLGLGQPGDGEGLLAGALPTAETVLNGIQQITPSLMALGYATGKAVLPDHTGVYPPTDRMSVLTYWWGLEIALPPPTLAYLGNAHSISNAIVNFMSALALVNNGAREILPFVRYISQFVDFEFNAIKAQDKGRGVVCAATWIMPAAMVPRPWDFNPPPTGLKSSVDASPQEDSESERDESETSPVPPALPSPPSQEPSATPVPLPVVTITAADTPEKPKTAATHLVPKVMVTTSSPSPESIAPRTSPAALVTPMV</sequence>
<evidence type="ECO:0000313" key="4">
    <source>
        <dbReference type="Proteomes" id="UP000219338"/>
    </source>
</evidence>
<dbReference type="EMBL" id="FUEG01000001">
    <property type="protein sequence ID" value="SJK97646.1"/>
    <property type="molecule type" value="Genomic_DNA"/>
</dbReference>
<feature type="compositionally biased region" description="Basic residues" evidence="1">
    <location>
        <begin position="92"/>
        <end position="114"/>
    </location>
</feature>
<evidence type="ECO:0000256" key="2">
    <source>
        <dbReference type="SAM" id="SignalP"/>
    </source>
</evidence>
<feature type="compositionally biased region" description="Acidic residues" evidence="1">
    <location>
        <begin position="452"/>
        <end position="464"/>
    </location>
</feature>
<evidence type="ECO:0000313" key="3">
    <source>
        <dbReference type="EMBL" id="SJK97646.1"/>
    </source>
</evidence>
<feature type="region of interest" description="Disordered" evidence="1">
    <location>
        <begin position="436"/>
        <end position="538"/>
    </location>
</feature>
<feature type="compositionally biased region" description="Pro residues" evidence="1">
    <location>
        <begin position="467"/>
        <end position="487"/>
    </location>
</feature>
<accession>A0A284QMH6</accession>
<feature type="compositionally biased region" description="Polar residues" evidence="1">
    <location>
        <begin position="53"/>
        <end position="67"/>
    </location>
</feature>
<dbReference type="OrthoDB" id="2434934at2759"/>